<name>A0AAV5KG72_9ROSI</name>
<dbReference type="EMBL" id="BPVZ01000063">
    <property type="protein sequence ID" value="GKV23597.1"/>
    <property type="molecule type" value="Genomic_DNA"/>
</dbReference>
<dbReference type="GO" id="GO:0009617">
    <property type="term" value="P:response to bacterium"/>
    <property type="evidence" value="ECO:0007669"/>
    <property type="project" value="InterPro"/>
</dbReference>
<keyword evidence="3 6" id="KW-0256">Endoplasmic reticulum</keyword>
<evidence type="ECO:0000256" key="4">
    <source>
        <dbReference type="ARBA" id="ARBA00022989"/>
    </source>
</evidence>
<reference evidence="8 9" key="1">
    <citation type="journal article" date="2021" name="Commun. Biol.">
        <title>The genome of Shorea leprosula (Dipterocarpaceae) highlights the ecological relevance of drought in aseasonal tropical rainforests.</title>
        <authorList>
            <person name="Ng K.K.S."/>
            <person name="Kobayashi M.J."/>
            <person name="Fawcett J.A."/>
            <person name="Hatakeyama M."/>
            <person name="Paape T."/>
            <person name="Ng C.H."/>
            <person name="Ang C.C."/>
            <person name="Tnah L.H."/>
            <person name="Lee C.T."/>
            <person name="Nishiyama T."/>
            <person name="Sese J."/>
            <person name="O'Brien M.J."/>
            <person name="Copetti D."/>
            <person name="Mohd Noor M.I."/>
            <person name="Ong R.C."/>
            <person name="Putra M."/>
            <person name="Sireger I.Z."/>
            <person name="Indrioko S."/>
            <person name="Kosugi Y."/>
            <person name="Izuno A."/>
            <person name="Isagi Y."/>
            <person name="Lee S.L."/>
            <person name="Shimizu K.K."/>
        </authorList>
    </citation>
    <scope>NUCLEOTIDE SEQUENCE [LARGE SCALE GENOMIC DNA]</scope>
    <source>
        <strain evidence="8">214</strain>
    </source>
</reference>
<evidence type="ECO:0000313" key="9">
    <source>
        <dbReference type="Proteomes" id="UP001054252"/>
    </source>
</evidence>
<protein>
    <recommendedName>
        <fullName evidence="6">Reticulon-like protein</fullName>
    </recommendedName>
</protein>
<feature type="transmembrane region" description="Helical" evidence="6">
    <location>
        <begin position="128"/>
        <end position="150"/>
    </location>
</feature>
<keyword evidence="5 6" id="KW-0472">Membrane</keyword>
<dbReference type="Pfam" id="PF02453">
    <property type="entry name" value="Reticulon"/>
    <property type="match status" value="1"/>
</dbReference>
<evidence type="ECO:0000313" key="8">
    <source>
        <dbReference type="EMBL" id="GKV23597.1"/>
    </source>
</evidence>
<dbReference type="GO" id="GO:0005789">
    <property type="term" value="C:endoplasmic reticulum membrane"/>
    <property type="evidence" value="ECO:0007669"/>
    <property type="project" value="UniProtKB-SubCell"/>
</dbReference>
<evidence type="ECO:0000256" key="1">
    <source>
        <dbReference type="ARBA" id="ARBA00004477"/>
    </source>
</evidence>
<organism evidence="8 9">
    <name type="scientific">Rubroshorea leprosula</name>
    <dbReference type="NCBI Taxonomy" id="152421"/>
    <lineage>
        <taxon>Eukaryota</taxon>
        <taxon>Viridiplantae</taxon>
        <taxon>Streptophyta</taxon>
        <taxon>Embryophyta</taxon>
        <taxon>Tracheophyta</taxon>
        <taxon>Spermatophyta</taxon>
        <taxon>Magnoliopsida</taxon>
        <taxon>eudicotyledons</taxon>
        <taxon>Gunneridae</taxon>
        <taxon>Pentapetalae</taxon>
        <taxon>rosids</taxon>
        <taxon>malvids</taxon>
        <taxon>Malvales</taxon>
        <taxon>Dipterocarpaceae</taxon>
        <taxon>Rubroshorea</taxon>
    </lineage>
</organism>
<evidence type="ECO:0000259" key="7">
    <source>
        <dbReference type="PROSITE" id="PS50845"/>
    </source>
</evidence>
<feature type="transmembrane region" description="Helical" evidence="6">
    <location>
        <begin position="67"/>
        <end position="85"/>
    </location>
</feature>
<evidence type="ECO:0000256" key="5">
    <source>
        <dbReference type="ARBA" id="ARBA00023136"/>
    </source>
</evidence>
<dbReference type="Proteomes" id="UP001054252">
    <property type="component" value="Unassembled WGS sequence"/>
</dbReference>
<dbReference type="AlphaFoldDB" id="A0AAV5KG72"/>
<evidence type="ECO:0000256" key="3">
    <source>
        <dbReference type="ARBA" id="ARBA00022824"/>
    </source>
</evidence>
<feature type="domain" description="Reticulon" evidence="7">
    <location>
        <begin position="34"/>
        <end position="218"/>
    </location>
</feature>
<comment type="subcellular location">
    <subcellularLocation>
        <location evidence="1 6">Endoplasmic reticulum membrane</location>
        <topology evidence="1 6">Multi-pass membrane protein</topology>
    </subcellularLocation>
</comment>
<proteinExistence type="predicted"/>
<keyword evidence="4 6" id="KW-1133">Transmembrane helix</keyword>
<accession>A0AAV5KG72</accession>
<keyword evidence="2 6" id="KW-0812">Transmembrane</keyword>
<feature type="transmembrane region" description="Helical" evidence="6">
    <location>
        <begin position="45"/>
        <end position="60"/>
    </location>
</feature>
<gene>
    <name evidence="8" type="ORF">SLEP1_g33306</name>
</gene>
<keyword evidence="9" id="KW-1185">Reference proteome</keyword>
<evidence type="ECO:0000256" key="6">
    <source>
        <dbReference type="RuleBase" id="RU363132"/>
    </source>
</evidence>
<feature type="transmembrane region" description="Helical" evidence="6">
    <location>
        <begin position="157"/>
        <end position="177"/>
    </location>
</feature>
<dbReference type="PROSITE" id="PS50845">
    <property type="entry name" value="RETICULON"/>
    <property type="match status" value="1"/>
</dbReference>
<dbReference type="InterPro" id="IPR045064">
    <property type="entry name" value="Reticulon-like"/>
</dbReference>
<dbReference type="PANTHER" id="PTHR10994">
    <property type="entry name" value="RETICULON"/>
    <property type="match status" value="1"/>
</dbReference>
<evidence type="ECO:0000256" key="2">
    <source>
        <dbReference type="ARBA" id="ARBA00022692"/>
    </source>
</evidence>
<comment type="caution">
    <text evidence="8">The sequence shown here is derived from an EMBL/GenBank/DDBJ whole genome shotgun (WGS) entry which is preliminary data.</text>
</comment>
<dbReference type="PANTHER" id="PTHR10994:SF85">
    <property type="entry name" value="RETICULON-LIKE PROTEIN B9"/>
    <property type="match status" value="1"/>
</dbReference>
<dbReference type="InterPro" id="IPR003388">
    <property type="entry name" value="Reticulon"/>
</dbReference>
<sequence length="218" mass="24950">MPKYDSSIHSDYGKHARLFGRQRPMHQVLGGGKVADVLLWRNKEVSAALLIGVTVIWFLFEVIEYNFVTLVCHVLMATMLVIYVWDKTVDYLNWNPPNIPEFVWKQEAALKEVAWTFHSGSNQLLSEFLNIACGADLAVFLLTVVSLYILSLIGSCFSFLNFLFLGFLSLLTLPYLYDRYEDEVDHFAGTLSWEAYTKFDSNVLNKIPRGPVKDKKPL</sequence>